<proteinExistence type="predicted"/>
<dbReference type="SMART" id="SM00271">
    <property type="entry name" value="DnaJ"/>
    <property type="match status" value="1"/>
</dbReference>
<organism evidence="3 4">
    <name type="scientific">Fimbriiglobus ruber</name>
    <dbReference type="NCBI Taxonomy" id="1908690"/>
    <lineage>
        <taxon>Bacteria</taxon>
        <taxon>Pseudomonadati</taxon>
        <taxon>Planctomycetota</taxon>
        <taxon>Planctomycetia</taxon>
        <taxon>Gemmatales</taxon>
        <taxon>Gemmataceae</taxon>
        <taxon>Fimbriiglobus</taxon>
    </lineage>
</organism>
<evidence type="ECO:0000259" key="2">
    <source>
        <dbReference type="PROSITE" id="PS50076"/>
    </source>
</evidence>
<dbReference type="OrthoDB" id="231919at2"/>
<dbReference type="InterPro" id="IPR036869">
    <property type="entry name" value="J_dom_sf"/>
</dbReference>
<protein>
    <recommendedName>
        <fullName evidence="2">J domain-containing protein</fullName>
    </recommendedName>
</protein>
<evidence type="ECO:0000313" key="3">
    <source>
        <dbReference type="EMBL" id="OWK47293.1"/>
    </source>
</evidence>
<sequence>MGGSDLPDDPRGWPDNPFELLGVSYDAGDADIKRAYTRLIRRFKPEHHPEQFRLVREAYEFCKQRTAWFRFPSPRKPEPPQAGPPEQAERSLAKDVPPPPAEDVGTDRRQSLDAPPDVHPEAGDPTNEESEGGRVGSDADFDTEEPRVEGQPTSDRVVDRVEQLWATAVNGAEAEAYAGLVDQSRYEPDRVDVLLRLYWLLTLNPDLDPVRTRHHWLAAALVLSNLRGPAVELYRRELEADPLDALKEPYDRLLTNSAAVADLTAVVRFRSAAAGRANLGGVIVADLTAIKTRVRDYSDTEWLGLIVTAAVWSILSHNNLLKEFWQTELADLKDLELSHGSQFDRLDDASAFAVSVMKIPSIPPELHAVVRTYWVEQGVPRPQELGRAVEMIGAAPYEWLFQFDHIYRESGPIFLALFGRAVERYVAAHGAFDEITFPPELIRSQVDTLGLRYFDRTLWYEKTSFGRVAVLKYLILNCIDPMELAACCGQDSDPRLQVLGELVRNDLSMRVVWLTQMAARV</sequence>
<accession>A0A225E231</accession>
<dbReference type="AlphaFoldDB" id="A0A225E231"/>
<feature type="compositionally biased region" description="Basic and acidic residues" evidence="1">
    <location>
        <begin position="105"/>
        <end position="122"/>
    </location>
</feature>
<feature type="region of interest" description="Disordered" evidence="1">
    <location>
        <begin position="70"/>
        <end position="156"/>
    </location>
</feature>
<evidence type="ECO:0000313" key="4">
    <source>
        <dbReference type="Proteomes" id="UP000214646"/>
    </source>
</evidence>
<dbReference type="CDD" id="cd06257">
    <property type="entry name" value="DnaJ"/>
    <property type="match status" value="1"/>
</dbReference>
<name>A0A225E231_9BACT</name>
<evidence type="ECO:0000256" key="1">
    <source>
        <dbReference type="SAM" id="MobiDB-lite"/>
    </source>
</evidence>
<dbReference type="Proteomes" id="UP000214646">
    <property type="component" value="Unassembled WGS sequence"/>
</dbReference>
<dbReference type="EMBL" id="NIDE01000001">
    <property type="protein sequence ID" value="OWK47293.1"/>
    <property type="molecule type" value="Genomic_DNA"/>
</dbReference>
<dbReference type="PROSITE" id="PS50076">
    <property type="entry name" value="DNAJ_2"/>
    <property type="match status" value="1"/>
</dbReference>
<feature type="domain" description="J" evidence="2">
    <location>
        <begin position="16"/>
        <end position="67"/>
    </location>
</feature>
<reference evidence="4" key="1">
    <citation type="submission" date="2017-06" db="EMBL/GenBank/DDBJ databases">
        <title>Genome analysis of Fimbriiglobus ruber SP5, the first member of the order Planctomycetales with confirmed chitinolytic capability.</title>
        <authorList>
            <person name="Ravin N.V."/>
            <person name="Rakitin A.L."/>
            <person name="Ivanova A.A."/>
            <person name="Beletsky A.V."/>
            <person name="Kulichevskaya I.S."/>
            <person name="Mardanov A.V."/>
            <person name="Dedysh S.N."/>
        </authorList>
    </citation>
    <scope>NUCLEOTIDE SEQUENCE [LARGE SCALE GENOMIC DNA]</scope>
    <source>
        <strain evidence="4">SP5</strain>
    </source>
</reference>
<dbReference type="InterPro" id="IPR001623">
    <property type="entry name" value="DnaJ_domain"/>
</dbReference>
<keyword evidence="4" id="KW-1185">Reference proteome</keyword>
<dbReference type="Gene3D" id="1.10.287.110">
    <property type="entry name" value="DnaJ domain"/>
    <property type="match status" value="1"/>
</dbReference>
<dbReference type="RefSeq" id="WP_088252417.1">
    <property type="nucleotide sequence ID" value="NZ_NIDE01000001.1"/>
</dbReference>
<comment type="caution">
    <text evidence="3">The sequence shown here is derived from an EMBL/GenBank/DDBJ whole genome shotgun (WGS) entry which is preliminary data.</text>
</comment>
<gene>
    <name evidence="3" type="ORF">FRUB_00992</name>
</gene>
<dbReference type="SUPFAM" id="SSF46565">
    <property type="entry name" value="Chaperone J-domain"/>
    <property type="match status" value="1"/>
</dbReference>